<name>A0A1B0AEF8_GLOPL</name>
<organism evidence="1 2">
    <name type="scientific">Glossina pallidipes</name>
    <name type="common">Tsetse fly</name>
    <dbReference type="NCBI Taxonomy" id="7398"/>
    <lineage>
        <taxon>Eukaryota</taxon>
        <taxon>Metazoa</taxon>
        <taxon>Ecdysozoa</taxon>
        <taxon>Arthropoda</taxon>
        <taxon>Hexapoda</taxon>
        <taxon>Insecta</taxon>
        <taxon>Pterygota</taxon>
        <taxon>Neoptera</taxon>
        <taxon>Endopterygota</taxon>
        <taxon>Diptera</taxon>
        <taxon>Brachycera</taxon>
        <taxon>Muscomorpha</taxon>
        <taxon>Hippoboscoidea</taxon>
        <taxon>Glossinidae</taxon>
        <taxon>Glossina</taxon>
    </lineage>
</organism>
<evidence type="ECO:0000313" key="1">
    <source>
        <dbReference type="EnsemblMetazoa" id="GPAI043128-PA"/>
    </source>
</evidence>
<dbReference type="AlphaFoldDB" id="A0A1B0AEF8"/>
<keyword evidence="2" id="KW-1185">Reference proteome</keyword>
<reference evidence="2" key="1">
    <citation type="submission" date="2014-03" db="EMBL/GenBank/DDBJ databases">
        <authorList>
            <person name="Aksoy S."/>
            <person name="Warren W."/>
            <person name="Wilson R.K."/>
        </authorList>
    </citation>
    <scope>NUCLEOTIDE SEQUENCE [LARGE SCALE GENOMIC DNA]</scope>
    <source>
        <strain evidence="2">IAEA</strain>
    </source>
</reference>
<dbReference type="Proteomes" id="UP000092445">
    <property type="component" value="Unassembled WGS sequence"/>
</dbReference>
<evidence type="ECO:0000313" key="2">
    <source>
        <dbReference type="Proteomes" id="UP000092445"/>
    </source>
</evidence>
<proteinExistence type="predicted"/>
<reference evidence="1" key="2">
    <citation type="submission" date="2020-05" db="UniProtKB">
        <authorList>
            <consortium name="EnsemblMetazoa"/>
        </authorList>
    </citation>
    <scope>IDENTIFICATION</scope>
    <source>
        <strain evidence="1">IAEA</strain>
    </source>
</reference>
<protein>
    <submittedName>
        <fullName evidence="1">Uncharacterized protein</fullName>
    </submittedName>
</protein>
<sequence length="91" mass="10290">MECWNSLMLPVSWCSIEKANHTRVVVAVVHLEPACKRERSQAEPTVLTKENATIVDVVIIMEEKKPIIARVMTLINQSKASTVVYVSIKKR</sequence>
<dbReference type="VEuPathDB" id="VectorBase:GPAI043128"/>
<dbReference type="EnsemblMetazoa" id="GPAI043128-RA">
    <property type="protein sequence ID" value="GPAI043128-PA"/>
    <property type="gene ID" value="GPAI043128"/>
</dbReference>
<accession>A0A1B0AEF8</accession>